<dbReference type="SUPFAM" id="SSF54427">
    <property type="entry name" value="NTF2-like"/>
    <property type="match status" value="1"/>
</dbReference>
<keyword evidence="2" id="KW-1185">Reference proteome</keyword>
<dbReference type="InterPro" id="IPR032710">
    <property type="entry name" value="NTF2-like_dom_sf"/>
</dbReference>
<accession>A0A239DT49</accession>
<name>A0A239DT49_9ACTN</name>
<gene>
    <name evidence="1" type="ORF">SAMN06893096_103348</name>
</gene>
<evidence type="ECO:0000313" key="2">
    <source>
        <dbReference type="Proteomes" id="UP000198373"/>
    </source>
</evidence>
<proteinExistence type="predicted"/>
<dbReference type="Gene3D" id="3.10.450.50">
    <property type="match status" value="1"/>
</dbReference>
<sequence>MRRVVGSGRVWVLEGVNDYGDDVWHVALILEFDDEGRVVRDTRYYARPIEPPEWRAAWVEQLD</sequence>
<evidence type="ECO:0008006" key="3">
    <source>
        <dbReference type="Google" id="ProtNLM"/>
    </source>
</evidence>
<protein>
    <recommendedName>
        <fullName evidence="3">SnoaL-like domain-containing protein</fullName>
    </recommendedName>
</protein>
<dbReference type="AlphaFoldDB" id="A0A239DT49"/>
<dbReference type="EMBL" id="FZOO01000003">
    <property type="protein sequence ID" value="SNS35389.1"/>
    <property type="molecule type" value="Genomic_DNA"/>
</dbReference>
<organism evidence="1 2">
    <name type="scientific">Geodermatophilus pulveris</name>
    <dbReference type="NCBI Taxonomy" id="1564159"/>
    <lineage>
        <taxon>Bacteria</taxon>
        <taxon>Bacillati</taxon>
        <taxon>Actinomycetota</taxon>
        <taxon>Actinomycetes</taxon>
        <taxon>Geodermatophilales</taxon>
        <taxon>Geodermatophilaceae</taxon>
        <taxon>Geodermatophilus</taxon>
    </lineage>
</organism>
<evidence type="ECO:0000313" key="1">
    <source>
        <dbReference type="EMBL" id="SNS35389.1"/>
    </source>
</evidence>
<reference evidence="2" key="1">
    <citation type="submission" date="2017-06" db="EMBL/GenBank/DDBJ databases">
        <authorList>
            <person name="Varghese N."/>
            <person name="Submissions S."/>
        </authorList>
    </citation>
    <scope>NUCLEOTIDE SEQUENCE [LARGE SCALE GENOMIC DNA]</scope>
    <source>
        <strain evidence="2">DSM 46839</strain>
    </source>
</reference>
<dbReference type="Proteomes" id="UP000198373">
    <property type="component" value="Unassembled WGS sequence"/>
</dbReference>